<evidence type="ECO:0000256" key="3">
    <source>
        <dbReference type="ARBA" id="ARBA00022840"/>
    </source>
</evidence>
<organism evidence="5 6">
    <name type="scientific">Salibacterium salarium</name>
    <dbReference type="NCBI Taxonomy" id="284579"/>
    <lineage>
        <taxon>Bacteria</taxon>
        <taxon>Bacillati</taxon>
        <taxon>Bacillota</taxon>
        <taxon>Bacilli</taxon>
        <taxon>Bacillales</taxon>
        <taxon>Bacillaceae</taxon>
    </lineage>
</organism>
<dbReference type="InterPro" id="IPR027417">
    <property type="entry name" value="P-loop_NTPase"/>
</dbReference>
<protein>
    <submittedName>
        <fullName evidence="5">ATP-binding cassette domain-containing protein</fullName>
    </submittedName>
</protein>
<dbReference type="SMART" id="SM00382">
    <property type="entry name" value="AAA"/>
    <property type="match status" value="1"/>
</dbReference>
<name>A0A428N3J4_9BACI</name>
<keyword evidence="2" id="KW-0547">Nucleotide-binding</keyword>
<dbReference type="AlphaFoldDB" id="A0A428N3J4"/>
<evidence type="ECO:0000313" key="6">
    <source>
        <dbReference type="Proteomes" id="UP000275076"/>
    </source>
</evidence>
<evidence type="ECO:0000256" key="1">
    <source>
        <dbReference type="ARBA" id="ARBA00022448"/>
    </source>
</evidence>
<feature type="domain" description="ABC transporter" evidence="4">
    <location>
        <begin position="2"/>
        <end position="213"/>
    </location>
</feature>
<comment type="caution">
    <text evidence="5">The sequence shown here is derived from an EMBL/GenBank/DDBJ whole genome shotgun (WGS) entry which is preliminary data.</text>
</comment>
<keyword evidence="3 5" id="KW-0067">ATP-binding</keyword>
<dbReference type="InterPro" id="IPR003439">
    <property type="entry name" value="ABC_transporter-like_ATP-bd"/>
</dbReference>
<dbReference type="InterPro" id="IPR003593">
    <property type="entry name" value="AAA+_ATPase"/>
</dbReference>
<dbReference type="OrthoDB" id="9785080at2"/>
<dbReference type="GO" id="GO:0016887">
    <property type="term" value="F:ATP hydrolysis activity"/>
    <property type="evidence" value="ECO:0007669"/>
    <property type="project" value="InterPro"/>
</dbReference>
<accession>A0A428N3J4</accession>
<dbReference type="Proteomes" id="UP000275076">
    <property type="component" value="Unassembled WGS sequence"/>
</dbReference>
<sequence>MFIFQQAAYKDILNIDELHINEKSITALIGESGTGKSTLLKLMNHMISPTKGEILYKKTPVQQIDTITLRRNVAMLSQTPVLFGESVQDNLEAGLLFSEKPLPSTQDMTEAMNHYYLEKNLEDKAEKLSGGEQQRLALARITLLHSEAFLLDEPTSALDEDLEHDVMKQFITYAKNNEKTVVFVTHSRSIAEKFADTIIDITPFSKKGRDDTE</sequence>
<dbReference type="SUPFAM" id="SSF52540">
    <property type="entry name" value="P-loop containing nucleoside triphosphate hydrolases"/>
    <property type="match status" value="1"/>
</dbReference>
<dbReference type="PROSITE" id="PS00211">
    <property type="entry name" value="ABC_TRANSPORTER_1"/>
    <property type="match status" value="1"/>
</dbReference>
<dbReference type="Pfam" id="PF00005">
    <property type="entry name" value="ABC_tran"/>
    <property type="match status" value="1"/>
</dbReference>
<evidence type="ECO:0000313" key="5">
    <source>
        <dbReference type="EMBL" id="RSL33025.1"/>
    </source>
</evidence>
<dbReference type="PANTHER" id="PTHR43423">
    <property type="entry name" value="ABC TRANSPORTER I FAMILY MEMBER 17"/>
    <property type="match status" value="1"/>
</dbReference>
<evidence type="ECO:0000259" key="4">
    <source>
        <dbReference type="PROSITE" id="PS50893"/>
    </source>
</evidence>
<gene>
    <name evidence="5" type="ORF">D7Z54_11970</name>
</gene>
<dbReference type="GO" id="GO:0005524">
    <property type="term" value="F:ATP binding"/>
    <property type="evidence" value="ECO:0007669"/>
    <property type="project" value="UniProtKB-KW"/>
</dbReference>
<dbReference type="CDD" id="cd03228">
    <property type="entry name" value="ABCC_MRP_Like"/>
    <property type="match status" value="1"/>
</dbReference>
<dbReference type="PROSITE" id="PS50893">
    <property type="entry name" value="ABC_TRANSPORTER_2"/>
    <property type="match status" value="1"/>
</dbReference>
<dbReference type="EMBL" id="RBVX01000010">
    <property type="protein sequence ID" value="RSL33025.1"/>
    <property type="molecule type" value="Genomic_DNA"/>
</dbReference>
<keyword evidence="6" id="KW-1185">Reference proteome</keyword>
<dbReference type="InterPro" id="IPR017871">
    <property type="entry name" value="ABC_transporter-like_CS"/>
</dbReference>
<keyword evidence="1" id="KW-0813">Transport</keyword>
<dbReference type="Gene3D" id="3.40.50.300">
    <property type="entry name" value="P-loop containing nucleotide triphosphate hydrolases"/>
    <property type="match status" value="1"/>
</dbReference>
<proteinExistence type="predicted"/>
<reference evidence="5 6" key="1">
    <citation type="submission" date="2018-10" db="EMBL/GenBank/DDBJ databases">
        <title>Draft genome sequence of Bacillus salarius IM0101, isolated from a hypersaline soil in Inner Mongolia, China.</title>
        <authorList>
            <person name="Yamprayoonswat W."/>
            <person name="Boonvisut S."/>
            <person name="Jumpathong W."/>
            <person name="Sittihan S."/>
            <person name="Ruangsuj P."/>
            <person name="Wanthongcharoen S."/>
            <person name="Thongpramul N."/>
            <person name="Pimmason S."/>
            <person name="Yu B."/>
            <person name="Yasawong M."/>
        </authorList>
    </citation>
    <scope>NUCLEOTIDE SEQUENCE [LARGE SCALE GENOMIC DNA]</scope>
    <source>
        <strain evidence="5 6">IM0101</strain>
    </source>
</reference>
<evidence type="ECO:0000256" key="2">
    <source>
        <dbReference type="ARBA" id="ARBA00022741"/>
    </source>
</evidence>
<dbReference type="RefSeq" id="WP_125556090.1">
    <property type="nucleotide sequence ID" value="NZ_RBVX01000010.1"/>
</dbReference>
<dbReference type="PANTHER" id="PTHR43423:SF1">
    <property type="entry name" value="ABC TRANSPORTER I FAMILY MEMBER 17"/>
    <property type="match status" value="1"/>
</dbReference>